<organism evidence="1 2">
    <name type="scientific">Leptotrombidium deliense</name>
    <dbReference type="NCBI Taxonomy" id="299467"/>
    <lineage>
        <taxon>Eukaryota</taxon>
        <taxon>Metazoa</taxon>
        <taxon>Ecdysozoa</taxon>
        <taxon>Arthropoda</taxon>
        <taxon>Chelicerata</taxon>
        <taxon>Arachnida</taxon>
        <taxon>Acari</taxon>
        <taxon>Acariformes</taxon>
        <taxon>Trombidiformes</taxon>
        <taxon>Prostigmata</taxon>
        <taxon>Anystina</taxon>
        <taxon>Parasitengona</taxon>
        <taxon>Trombiculoidea</taxon>
        <taxon>Trombiculidae</taxon>
        <taxon>Leptotrombidium</taxon>
    </lineage>
</organism>
<name>A0A443SSX4_9ACAR</name>
<keyword evidence="2" id="KW-1185">Reference proteome</keyword>
<proteinExistence type="predicted"/>
<gene>
    <name evidence="1" type="ORF">B4U80_03696</name>
</gene>
<dbReference type="VEuPathDB" id="VectorBase:LDEU001413"/>
<evidence type="ECO:0000313" key="2">
    <source>
        <dbReference type="Proteomes" id="UP000288716"/>
    </source>
</evidence>
<sequence>MPTKIRHSL</sequence>
<dbReference type="Proteomes" id="UP000288716">
    <property type="component" value="Unassembled WGS sequence"/>
</dbReference>
<comment type="caution">
    <text evidence="1">The sequence shown here is derived from an EMBL/GenBank/DDBJ whole genome shotgun (WGS) entry which is preliminary data.</text>
</comment>
<evidence type="ECO:0000313" key="1">
    <source>
        <dbReference type="EMBL" id="RWS30629.1"/>
    </source>
</evidence>
<reference evidence="1 2" key="1">
    <citation type="journal article" date="2018" name="Gigascience">
        <title>Genomes of trombidid mites reveal novel predicted allergens and laterally-transferred genes associated with secondary metabolism.</title>
        <authorList>
            <person name="Dong X."/>
            <person name="Chaisiri K."/>
            <person name="Xia D."/>
            <person name="Armstrong S.D."/>
            <person name="Fang Y."/>
            <person name="Donnelly M.J."/>
            <person name="Kadowaki T."/>
            <person name="McGarry J.W."/>
            <person name="Darby A.C."/>
            <person name="Makepeace B.L."/>
        </authorList>
    </citation>
    <scope>NUCLEOTIDE SEQUENCE [LARGE SCALE GENOMIC DNA]</scope>
    <source>
        <strain evidence="1">UoL-UT</strain>
    </source>
</reference>
<protein>
    <submittedName>
        <fullName evidence="1">Uncharacterized protein</fullName>
    </submittedName>
</protein>
<dbReference type="EMBL" id="NCKV01000436">
    <property type="protein sequence ID" value="RWS30629.1"/>
    <property type="molecule type" value="Genomic_DNA"/>
</dbReference>
<accession>A0A443SSX4</accession>